<dbReference type="Proteomes" id="UP001314205">
    <property type="component" value="Unassembled WGS sequence"/>
</dbReference>
<protein>
    <submittedName>
        <fullName evidence="2">Uncharacterized protein</fullName>
    </submittedName>
</protein>
<evidence type="ECO:0000313" key="3">
    <source>
        <dbReference type="Proteomes" id="UP001314205"/>
    </source>
</evidence>
<dbReference type="EMBL" id="CAVLGL010000001">
    <property type="protein sequence ID" value="CAK1578207.1"/>
    <property type="molecule type" value="Genomic_DNA"/>
</dbReference>
<sequence>MSRYSHDYSHIKILDGELDEINKIDVESSESILGEKILQIKNEDDSLEFSTITTVGKPPQKITVSIESNNFHTIIVIALVIIVFIMYILGPLILITIIGVFLIDAANRKNIKC</sequence>
<keyword evidence="1" id="KW-0812">Transmembrane</keyword>
<feature type="transmembrane region" description="Helical" evidence="1">
    <location>
        <begin position="74"/>
        <end position="103"/>
    </location>
</feature>
<evidence type="ECO:0000313" key="2">
    <source>
        <dbReference type="EMBL" id="CAK1578207.1"/>
    </source>
</evidence>
<organism evidence="2 3">
    <name type="scientific">Parnassius mnemosyne</name>
    <name type="common">clouded apollo</name>
    <dbReference type="NCBI Taxonomy" id="213953"/>
    <lineage>
        <taxon>Eukaryota</taxon>
        <taxon>Metazoa</taxon>
        <taxon>Ecdysozoa</taxon>
        <taxon>Arthropoda</taxon>
        <taxon>Hexapoda</taxon>
        <taxon>Insecta</taxon>
        <taxon>Pterygota</taxon>
        <taxon>Neoptera</taxon>
        <taxon>Endopterygota</taxon>
        <taxon>Lepidoptera</taxon>
        <taxon>Glossata</taxon>
        <taxon>Ditrysia</taxon>
        <taxon>Papilionoidea</taxon>
        <taxon>Papilionidae</taxon>
        <taxon>Parnassiinae</taxon>
        <taxon>Parnassini</taxon>
        <taxon>Parnassius</taxon>
        <taxon>Driopa</taxon>
    </lineage>
</organism>
<gene>
    <name evidence="2" type="ORF">PARMNEM_LOCUS323</name>
</gene>
<proteinExistence type="predicted"/>
<reference evidence="2 3" key="1">
    <citation type="submission" date="2023-11" db="EMBL/GenBank/DDBJ databases">
        <authorList>
            <person name="Hedman E."/>
            <person name="Englund M."/>
            <person name="Stromberg M."/>
            <person name="Nyberg Akerstrom W."/>
            <person name="Nylinder S."/>
            <person name="Jareborg N."/>
            <person name="Kallberg Y."/>
            <person name="Kronander E."/>
        </authorList>
    </citation>
    <scope>NUCLEOTIDE SEQUENCE [LARGE SCALE GENOMIC DNA]</scope>
</reference>
<comment type="caution">
    <text evidence="2">The sequence shown here is derived from an EMBL/GenBank/DDBJ whole genome shotgun (WGS) entry which is preliminary data.</text>
</comment>
<accession>A0AAV1K8H9</accession>
<keyword evidence="1" id="KW-0472">Membrane</keyword>
<evidence type="ECO:0000256" key="1">
    <source>
        <dbReference type="SAM" id="Phobius"/>
    </source>
</evidence>
<name>A0AAV1K8H9_9NEOP</name>
<keyword evidence="1" id="KW-1133">Transmembrane helix</keyword>
<dbReference type="AlphaFoldDB" id="A0AAV1K8H9"/>
<keyword evidence="3" id="KW-1185">Reference proteome</keyword>